<evidence type="ECO:0000256" key="1">
    <source>
        <dbReference type="SAM" id="MobiDB-lite"/>
    </source>
</evidence>
<reference evidence="2 3" key="1">
    <citation type="submission" date="2019-05" db="EMBL/GenBank/DDBJ databases">
        <title>Another draft genome of Portunus trituberculatus and its Hox gene families provides insights of decapod evolution.</title>
        <authorList>
            <person name="Jeong J.-H."/>
            <person name="Song I."/>
            <person name="Kim S."/>
            <person name="Choi T."/>
            <person name="Kim D."/>
            <person name="Ryu S."/>
            <person name="Kim W."/>
        </authorList>
    </citation>
    <scope>NUCLEOTIDE SEQUENCE [LARGE SCALE GENOMIC DNA]</scope>
    <source>
        <tissue evidence="2">Muscle</tissue>
    </source>
</reference>
<feature type="region of interest" description="Disordered" evidence="1">
    <location>
        <begin position="218"/>
        <end position="253"/>
    </location>
</feature>
<name>A0A5B7E0W2_PORTR</name>
<sequence length="282" mass="31008">MKPNASPSTLRACMRQCAQRCTARTWLGVCALKHLATRLPWNSIITETWARESRDLNERAPYEVNINHSSRPIRASSLGLGRGSETQDLRERNEGPQSVLAKKRVAARVLAVLPTAPLMPSVTRLDKGLTLYSLPPRPCCYMGPPSCTPHGPAVTRRLAFHLHISWPMVTKGLTLYYASPTTRYLLDATYPATDESGCGGAMRAGAPVAHTSTRQLRMNHNSEPLPDPMAGPLPTTRPQRRLTERHPAHTTLPAATMRDAETLHSCYDIAYSPPLCHSSMAG</sequence>
<evidence type="ECO:0000313" key="3">
    <source>
        <dbReference type="Proteomes" id="UP000324222"/>
    </source>
</evidence>
<keyword evidence="3" id="KW-1185">Reference proteome</keyword>
<dbReference type="EMBL" id="VSRR010001779">
    <property type="protein sequence ID" value="MPC27632.1"/>
    <property type="molecule type" value="Genomic_DNA"/>
</dbReference>
<dbReference type="Proteomes" id="UP000324222">
    <property type="component" value="Unassembled WGS sequence"/>
</dbReference>
<protein>
    <submittedName>
        <fullName evidence="2">Uncharacterized protein</fullName>
    </submittedName>
</protein>
<organism evidence="2 3">
    <name type="scientific">Portunus trituberculatus</name>
    <name type="common">Swimming crab</name>
    <name type="synonym">Neptunus trituberculatus</name>
    <dbReference type="NCBI Taxonomy" id="210409"/>
    <lineage>
        <taxon>Eukaryota</taxon>
        <taxon>Metazoa</taxon>
        <taxon>Ecdysozoa</taxon>
        <taxon>Arthropoda</taxon>
        <taxon>Crustacea</taxon>
        <taxon>Multicrustacea</taxon>
        <taxon>Malacostraca</taxon>
        <taxon>Eumalacostraca</taxon>
        <taxon>Eucarida</taxon>
        <taxon>Decapoda</taxon>
        <taxon>Pleocyemata</taxon>
        <taxon>Brachyura</taxon>
        <taxon>Eubrachyura</taxon>
        <taxon>Portunoidea</taxon>
        <taxon>Portunidae</taxon>
        <taxon>Portuninae</taxon>
        <taxon>Portunus</taxon>
    </lineage>
</organism>
<evidence type="ECO:0000313" key="2">
    <source>
        <dbReference type="EMBL" id="MPC27632.1"/>
    </source>
</evidence>
<gene>
    <name evidence="2" type="ORF">E2C01_020809</name>
</gene>
<proteinExistence type="predicted"/>
<dbReference type="AlphaFoldDB" id="A0A5B7E0W2"/>
<feature type="region of interest" description="Disordered" evidence="1">
    <location>
        <begin position="75"/>
        <end position="97"/>
    </location>
</feature>
<accession>A0A5B7E0W2</accession>
<feature type="compositionally biased region" description="Basic and acidic residues" evidence="1">
    <location>
        <begin position="85"/>
        <end position="94"/>
    </location>
</feature>
<comment type="caution">
    <text evidence="2">The sequence shown here is derived from an EMBL/GenBank/DDBJ whole genome shotgun (WGS) entry which is preliminary data.</text>
</comment>